<comment type="function">
    <text evidence="11">Catalyzes the oxidation of L-aspartate to iminoaspartate.</text>
</comment>
<dbReference type="NCBIfam" id="NF005701">
    <property type="entry name" value="PRK07512.1"/>
    <property type="match status" value="1"/>
</dbReference>
<evidence type="ECO:0000256" key="2">
    <source>
        <dbReference type="ARBA" id="ARBA00004950"/>
    </source>
</evidence>
<reference evidence="15" key="1">
    <citation type="submission" date="2017-08" db="EMBL/GenBank/DDBJ databases">
        <title>A dynamic microbial community with high functional redundancy inhabits the cold, oxic subseafloor aquifer.</title>
        <authorList>
            <person name="Tully B.J."/>
            <person name="Wheat C.G."/>
            <person name="Glazer B.T."/>
            <person name="Huber J.A."/>
        </authorList>
    </citation>
    <scope>NUCLEOTIDE SEQUENCE [LARGE SCALE GENOMIC DNA]</scope>
</reference>
<dbReference type="InterPro" id="IPR003953">
    <property type="entry name" value="FAD-dep_OxRdtase_2_FAD-bd"/>
</dbReference>
<evidence type="ECO:0000256" key="1">
    <source>
        <dbReference type="ARBA" id="ARBA00001974"/>
    </source>
</evidence>
<dbReference type="FunFam" id="3.90.700.10:FF:000002">
    <property type="entry name" value="L-aspartate oxidase"/>
    <property type="match status" value="1"/>
</dbReference>
<dbReference type="SUPFAM" id="SSF56425">
    <property type="entry name" value="Succinate dehydrogenase/fumarate reductase flavoprotein, catalytic domain"/>
    <property type="match status" value="1"/>
</dbReference>
<dbReference type="PRINTS" id="PR00368">
    <property type="entry name" value="FADPNR"/>
</dbReference>
<evidence type="ECO:0000256" key="9">
    <source>
        <dbReference type="ARBA" id="ARBA00048305"/>
    </source>
</evidence>
<dbReference type="Gene3D" id="3.50.50.60">
    <property type="entry name" value="FAD/NAD(P)-binding domain"/>
    <property type="match status" value="1"/>
</dbReference>
<comment type="similarity">
    <text evidence="3 11">Belongs to the FAD-dependent oxidoreductase 2 family. NadB subfamily.</text>
</comment>
<proteinExistence type="inferred from homology"/>
<dbReference type="SUPFAM" id="SSF46977">
    <property type="entry name" value="Succinate dehydrogenase/fumarate reductase flavoprotein C-terminal domain"/>
    <property type="match status" value="1"/>
</dbReference>
<keyword evidence="8 11" id="KW-0560">Oxidoreductase</keyword>
<evidence type="ECO:0000256" key="7">
    <source>
        <dbReference type="ARBA" id="ARBA00022827"/>
    </source>
</evidence>
<evidence type="ECO:0000313" key="14">
    <source>
        <dbReference type="EMBL" id="PCI21722.1"/>
    </source>
</evidence>
<evidence type="ECO:0000256" key="4">
    <source>
        <dbReference type="ARBA" id="ARBA00012173"/>
    </source>
</evidence>
<dbReference type="SUPFAM" id="SSF51905">
    <property type="entry name" value="FAD/NAD(P)-binding domain"/>
    <property type="match status" value="1"/>
</dbReference>
<evidence type="ECO:0000256" key="3">
    <source>
        <dbReference type="ARBA" id="ARBA00008562"/>
    </source>
</evidence>
<dbReference type="AlphaFoldDB" id="A0A2A4SKH2"/>
<dbReference type="EMBL" id="NVSR01000176">
    <property type="protein sequence ID" value="PCI21722.1"/>
    <property type="molecule type" value="Genomic_DNA"/>
</dbReference>
<dbReference type="GO" id="GO:0034628">
    <property type="term" value="P:'de novo' NAD+ biosynthetic process from L-aspartate"/>
    <property type="evidence" value="ECO:0007669"/>
    <property type="project" value="TreeGrafter"/>
</dbReference>
<gene>
    <name evidence="14" type="primary">nadB</name>
    <name evidence="14" type="ORF">COB67_13860</name>
</gene>
<keyword evidence="5 11" id="KW-0285">Flavoprotein</keyword>
<dbReference type="UniPathway" id="UPA00253">
    <property type="reaction ID" value="UER00326"/>
</dbReference>
<comment type="caution">
    <text evidence="14">The sequence shown here is derived from an EMBL/GenBank/DDBJ whole genome shotgun (WGS) entry which is preliminary data.</text>
</comment>
<dbReference type="PANTHER" id="PTHR42716">
    <property type="entry name" value="L-ASPARTATE OXIDASE"/>
    <property type="match status" value="1"/>
</dbReference>
<dbReference type="EC" id="1.4.3.16" evidence="4 10"/>
<dbReference type="InterPro" id="IPR037099">
    <property type="entry name" value="Fum_R/Succ_DH_flav-like_C_sf"/>
</dbReference>
<evidence type="ECO:0000259" key="12">
    <source>
        <dbReference type="Pfam" id="PF00890"/>
    </source>
</evidence>
<protein>
    <recommendedName>
        <fullName evidence="4 10">L-aspartate oxidase</fullName>
        <ecNumber evidence="4 10">1.4.3.16</ecNumber>
    </recommendedName>
</protein>
<dbReference type="InterPro" id="IPR015939">
    <property type="entry name" value="Fum_Rdtase/Succ_DH_flav-like_C"/>
</dbReference>
<dbReference type="PANTHER" id="PTHR42716:SF2">
    <property type="entry name" value="L-ASPARTATE OXIDASE, CHLOROPLASTIC"/>
    <property type="match status" value="1"/>
</dbReference>
<dbReference type="GO" id="GO:0008734">
    <property type="term" value="F:L-aspartate oxidase activity"/>
    <property type="evidence" value="ECO:0007669"/>
    <property type="project" value="UniProtKB-UniRule"/>
</dbReference>
<dbReference type="InterPro" id="IPR005288">
    <property type="entry name" value="NadB"/>
</dbReference>
<name>A0A2A4SKH2_9DELT</name>
<sequence>MVSSKRVYPTPVAVIGSGLAGLLAATHVAQQQPVILLTKRRLRDSNTKYSQGGIAAVWSDEDSPAQHTEDTLEAGAGLCDRKAVEVLTENGKEAILKLIELGTNFDQDTQGRYLLGLEGAHSMPRILHAGGDATGAEIQRALMTQARQNPNIEIWEGAFVTEIVTKEGRVAGLRYHDEQTGEGFQEASQVILATGGAGQVYRYTSNPEMATGEGAVLAYLAGAELMDMEFFQFHPTALCLPNTPNFLISEAVRGEGAVLRNLEGEAFMENQHPLKDLAPRDIVARAITHEIFKRQDGQVFLDATGLDCDLETRFPTIFRTCLQHGIDIRKEGIPITPVAHYFMGGVSTDLWGRSSLPGLYACGEVARTGVHGSNRLASNSLLEGAVFALRVGDAVFEDQKQKPEIWERACSFSGEYPEGEGNHLSAEQFRNLMWENAGLIRTKENLQELLRQLAGIPYRFQEPFSAQNFELFAMKIMGKLIAEAALKREESRGGHYRLDFPLPRKEQCFSNTTHPCLSVAINRDFS</sequence>
<keyword evidence="6 11" id="KW-0662">Pyridine nucleotide biosynthesis</keyword>
<feature type="domain" description="FAD-dependent oxidoreductase 2 FAD-binding" evidence="12">
    <location>
        <begin position="12"/>
        <end position="381"/>
    </location>
</feature>
<feature type="domain" description="Fumarate reductase/succinate dehydrogenase flavoprotein-like C-terminal" evidence="13">
    <location>
        <begin position="427"/>
        <end position="513"/>
    </location>
</feature>
<dbReference type="InterPro" id="IPR036188">
    <property type="entry name" value="FAD/NAD-bd_sf"/>
</dbReference>
<evidence type="ECO:0000256" key="10">
    <source>
        <dbReference type="NCBIfam" id="TIGR00551"/>
    </source>
</evidence>
<evidence type="ECO:0000256" key="5">
    <source>
        <dbReference type="ARBA" id="ARBA00022630"/>
    </source>
</evidence>
<accession>A0A2A4SKH2</accession>
<dbReference type="Pfam" id="PF00890">
    <property type="entry name" value="FAD_binding_2"/>
    <property type="match status" value="1"/>
</dbReference>
<evidence type="ECO:0000313" key="15">
    <source>
        <dbReference type="Proteomes" id="UP000218113"/>
    </source>
</evidence>
<keyword evidence="7 11" id="KW-0274">FAD</keyword>
<dbReference type="Gene3D" id="1.20.58.100">
    <property type="entry name" value="Fumarate reductase/succinate dehydrogenase flavoprotein-like, C-terminal domain"/>
    <property type="match status" value="1"/>
</dbReference>
<dbReference type="InterPro" id="IPR027477">
    <property type="entry name" value="Succ_DH/fumarate_Rdtase_cat_sf"/>
</dbReference>
<evidence type="ECO:0000256" key="8">
    <source>
        <dbReference type="ARBA" id="ARBA00023002"/>
    </source>
</evidence>
<comment type="pathway">
    <text evidence="2 11">Cofactor biosynthesis; NAD(+) biosynthesis; iminoaspartate from L-aspartate (oxidase route): step 1/1.</text>
</comment>
<dbReference type="GO" id="GO:0005737">
    <property type="term" value="C:cytoplasm"/>
    <property type="evidence" value="ECO:0007669"/>
    <property type="project" value="UniProtKB-SubCell"/>
</dbReference>
<dbReference type="Gene3D" id="3.90.700.10">
    <property type="entry name" value="Succinate dehydrogenase/fumarate reductase flavoprotein, catalytic domain"/>
    <property type="match status" value="1"/>
</dbReference>
<evidence type="ECO:0000256" key="6">
    <source>
        <dbReference type="ARBA" id="ARBA00022642"/>
    </source>
</evidence>
<comment type="catalytic activity">
    <reaction evidence="9">
        <text>L-aspartate + O2 = iminosuccinate + H2O2</text>
        <dbReference type="Rhea" id="RHEA:25876"/>
        <dbReference type="ChEBI" id="CHEBI:15379"/>
        <dbReference type="ChEBI" id="CHEBI:16240"/>
        <dbReference type="ChEBI" id="CHEBI:29991"/>
        <dbReference type="ChEBI" id="CHEBI:77875"/>
        <dbReference type="EC" id="1.4.3.16"/>
    </reaction>
    <physiologicalReaction direction="left-to-right" evidence="9">
        <dbReference type="Rhea" id="RHEA:25877"/>
    </physiologicalReaction>
</comment>
<dbReference type="Proteomes" id="UP000218113">
    <property type="component" value="Unassembled WGS sequence"/>
</dbReference>
<comment type="cofactor">
    <cofactor evidence="1 11">
        <name>FAD</name>
        <dbReference type="ChEBI" id="CHEBI:57692"/>
    </cofactor>
</comment>
<organism evidence="14 15">
    <name type="scientific">SAR324 cluster bacterium</name>
    <dbReference type="NCBI Taxonomy" id="2024889"/>
    <lineage>
        <taxon>Bacteria</taxon>
        <taxon>Deltaproteobacteria</taxon>
        <taxon>SAR324 cluster</taxon>
    </lineage>
</organism>
<dbReference type="NCBIfam" id="TIGR00551">
    <property type="entry name" value="nadB"/>
    <property type="match status" value="1"/>
</dbReference>
<dbReference type="Pfam" id="PF02910">
    <property type="entry name" value="Succ_DH_flav_C"/>
    <property type="match status" value="1"/>
</dbReference>
<evidence type="ECO:0000259" key="13">
    <source>
        <dbReference type="Pfam" id="PF02910"/>
    </source>
</evidence>
<comment type="subcellular location">
    <subcellularLocation>
        <location evidence="11">Cytoplasm</location>
    </subcellularLocation>
</comment>
<evidence type="ECO:0000256" key="11">
    <source>
        <dbReference type="RuleBase" id="RU362049"/>
    </source>
</evidence>